<dbReference type="STRING" id="118967.SAMN02745191_1489"/>
<evidence type="ECO:0000256" key="7">
    <source>
        <dbReference type="ARBA" id="ARBA00022993"/>
    </source>
</evidence>
<feature type="binding site" evidence="9">
    <location>
        <begin position="9"/>
        <end position="10"/>
    </location>
    <ligand>
        <name>ATP</name>
        <dbReference type="ChEBI" id="CHEBI:30616"/>
    </ligand>
</feature>
<keyword evidence="1 9" id="KW-0963">Cytoplasm</keyword>
<evidence type="ECO:0000256" key="9">
    <source>
        <dbReference type="HAMAP-Rule" id="MF_00151"/>
    </source>
</evidence>
<comment type="subunit">
    <text evidence="9">Homohexamer.</text>
</comment>
<evidence type="ECO:0000256" key="2">
    <source>
        <dbReference type="ARBA" id="ARBA00022679"/>
    </source>
</evidence>
<evidence type="ECO:0000256" key="3">
    <source>
        <dbReference type="ARBA" id="ARBA00022695"/>
    </source>
</evidence>
<dbReference type="InterPro" id="IPR014729">
    <property type="entry name" value="Rossmann-like_a/b/a_fold"/>
</dbReference>
<dbReference type="PRINTS" id="PR01020">
    <property type="entry name" value="LPSBIOSNTHSS"/>
</dbReference>
<sequence>MKIACYPGSFDPITNGHLDIIKRASKMFDEVIVTIMVNPKKKVTFDQQERKEMIEKCTKDLPNVKVVVGEGLTVDFATKLNATALIRGIRAVADYEYELQQATANMMLNDHIETLFFVARPEFSFLSSSVAKEIAFNGGDISKFIPEAINDYVMKKFK</sequence>
<dbReference type="SUPFAM" id="SSF52374">
    <property type="entry name" value="Nucleotidylyl transferase"/>
    <property type="match status" value="1"/>
</dbReference>
<dbReference type="PANTHER" id="PTHR21342:SF1">
    <property type="entry name" value="PHOSPHOPANTETHEINE ADENYLYLTRANSFERASE"/>
    <property type="match status" value="1"/>
</dbReference>
<feature type="binding site" evidence="9">
    <location>
        <position position="87"/>
    </location>
    <ligand>
        <name>substrate</name>
    </ligand>
</feature>
<dbReference type="GO" id="GO:0015937">
    <property type="term" value="P:coenzyme A biosynthetic process"/>
    <property type="evidence" value="ECO:0007669"/>
    <property type="project" value="UniProtKB-UniRule"/>
</dbReference>
<evidence type="ECO:0000256" key="1">
    <source>
        <dbReference type="ARBA" id="ARBA00022490"/>
    </source>
</evidence>
<keyword evidence="4 9" id="KW-0547">Nucleotide-binding</keyword>
<feature type="binding site" evidence="9">
    <location>
        <begin position="123"/>
        <end position="129"/>
    </location>
    <ligand>
        <name>ATP</name>
        <dbReference type="ChEBI" id="CHEBI:30616"/>
    </ligand>
</feature>
<dbReference type="InterPro" id="IPR001980">
    <property type="entry name" value="PPAT"/>
</dbReference>
<evidence type="ECO:0000256" key="4">
    <source>
        <dbReference type="ARBA" id="ARBA00022741"/>
    </source>
</evidence>
<evidence type="ECO:0000256" key="6">
    <source>
        <dbReference type="ARBA" id="ARBA00022842"/>
    </source>
</evidence>
<dbReference type="GO" id="GO:0005737">
    <property type="term" value="C:cytoplasm"/>
    <property type="evidence" value="ECO:0007669"/>
    <property type="project" value="UniProtKB-SubCell"/>
</dbReference>
<keyword evidence="12" id="KW-1185">Reference proteome</keyword>
<dbReference type="PANTHER" id="PTHR21342">
    <property type="entry name" value="PHOSPHOPANTETHEINE ADENYLYLTRANSFERASE"/>
    <property type="match status" value="1"/>
</dbReference>
<feature type="binding site" evidence="9">
    <location>
        <position position="17"/>
    </location>
    <ligand>
        <name>ATP</name>
        <dbReference type="ChEBI" id="CHEBI:30616"/>
    </ligand>
</feature>
<comment type="catalytic activity">
    <reaction evidence="8 9">
        <text>(R)-4'-phosphopantetheine + ATP + H(+) = 3'-dephospho-CoA + diphosphate</text>
        <dbReference type="Rhea" id="RHEA:19801"/>
        <dbReference type="ChEBI" id="CHEBI:15378"/>
        <dbReference type="ChEBI" id="CHEBI:30616"/>
        <dbReference type="ChEBI" id="CHEBI:33019"/>
        <dbReference type="ChEBI" id="CHEBI:57328"/>
        <dbReference type="ChEBI" id="CHEBI:61723"/>
        <dbReference type="EC" id="2.7.7.3"/>
    </reaction>
</comment>
<dbReference type="GO" id="GO:0004595">
    <property type="term" value="F:pantetheine-phosphate adenylyltransferase activity"/>
    <property type="evidence" value="ECO:0007669"/>
    <property type="project" value="UniProtKB-UniRule"/>
</dbReference>
<keyword evidence="2 9" id="KW-0808">Transferase</keyword>
<dbReference type="RefSeq" id="WP_078711891.1">
    <property type="nucleotide sequence ID" value="NZ_FUWY01000004.1"/>
</dbReference>
<dbReference type="EMBL" id="FUWY01000004">
    <property type="protein sequence ID" value="SJZ74442.1"/>
    <property type="molecule type" value="Genomic_DNA"/>
</dbReference>
<comment type="subcellular location">
    <subcellularLocation>
        <location evidence="9">Cytoplasm</location>
    </subcellularLocation>
</comment>
<keyword evidence="6 9" id="KW-0460">Magnesium</keyword>
<gene>
    <name evidence="9" type="primary">coaD</name>
    <name evidence="11" type="ORF">SAMN02745191_1489</name>
</gene>
<comment type="similarity">
    <text evidence="9">Belongs to the bacterial CoaD family.</text>
</comment>
<dbReference type="NCBIfam" id="TIGR00125">
    <property type="entry name" value="cyt_tran_rel"/>
    <property type="match status" value="1"/>
</dbReference>
<dbReference type="GO" id="GO:0005524">
    <property type="term" value="F:ATP binding"/>
    <property type="evidence" value="ECO:0007669"/>
    <property type="project" value="UniProtKB-KW"/>
</dbReference>
<feature type="binding site" evidence="9">
    <location>
        <position position="73"/>
    </location>
    <ligand>
        <name>substrate</name>
    </ligand>
</feature>
<dbReference type="OrthoDB" id="9806661at2"/>
<dbReference type="HAMAP" id="MF_00151">
    <property type="entry name" value="PPAT_bact"/>
    <property type="match status" value="1"/>
</dbReference>
<feature type="binding site" evidence="9">
    <location>
        <position position="9"/>
    </location>
    <ligand>
        <name>substrate</name>
    </ligand>
</feature>
<dbReference type="CDD" id="cd02163">
    <property type="entry name" value="PPAT"/>
    <property type="match status" value="1"/>
</dbReference>
<feature type="binding site" evidence="9">
    <location>
        <begin position="88"/>
        <end position="90"/>
    </location>
    <ligand>
        <name>ATP</name>
        <dbReference type="ChEBI" id="CHEBI:30616"/>
    </ligand>
</feature>
<dbReference type="EC" id="2.7.7.3" evidence="9"/>
<proteinExistence type="inferred from homology"/>
<keyword evidence="3 9" id="KW-0548">Nucleotidyltransferase</keyword>
<feature type="site" description="Transition state stabilizer" evidence="9">
    <location>
        <position position="17"/>
    </location>
</feature>
<keyword evidence="5 9" id="KW-0067">ATP-binding</keyword>
<dbReference type="Pfam" id="PF01467">
    <property type="entry name" value="CTP_transf_like"/>
    <property type="match status" value="1"/>
</dbReference>
<evidence type="ECO:0000259" key="10">
    <source>
        <dbReference type="Pfam" id="PF01467"/>
    </source>
</evidence>
<reference evidence="12" key="1">
    <citation type="submission" date="2017-02" db="EMBL/GenBank/DDBJ databases">
        <authorList>
            <person name="Varghese N."/>
            <person name="Submissions S."/>
        </authorList>
    </citation>
    <scope>NUCLEOTIDE SEQUENCE [LARGE SCALE GENOMIC DNA]</scope>
    <source>
        <strain evidence="12">ATCC 25662</strain>
    </source>
</reference>
<comment type="pathway">
    <text evidence="9">Cofactor biosynthesis; coenzyme A biosynthesis; CoA from (R)-pantothenate: step 4/5.</text>
</comment>
<dbReference type="Gene3D" id="3.40.50.620">
    <property type="entry name" value="HUPs"/>
    <property type="match status" value="1"/>
</dbReference>
<dbReference type="InterPro" id="IPR004821">
    <property type="entry name" value="Cyt_trans-like"/>
</dbReference>
<comment type="cofactor">
    <cofactor evidence="9">
        <name>Mg(2+)</name>
        <dbReference type="ChEBI" id="CHEBI:18420"/>
    </cofactor>
</comment>
<feature type="domain" description="Cytidyltransferase-like" evidence="10">
    <location>
        <begin position="6"/>
        <end position="132"/>
    </location>
</feature>
<keyword evidence="7 9" id="KW-0173">Coenzyme A biosynthesis</keyword>
<feature type="binding site" evidence="9">
    <location>
        <position position="41"/>
    </location>
    <ligand>
        <name>substrate</name>
    </ligand>
</feature>
<evidence type="ECO:0000313" key="11">
    <source>
        <dbReference type="EMBL" id="SJZ74442.1"/>
    </source>
</evidence>
<evidence type="ECO:0000256" key="8">
    <source>
        <dbReference type="ARBA" id="ARBA00029346"/>
    </source>
</evidence>
<dbReference type="AlphaFoldDB" id="A0A1T4N5C8"/>
<dbReference type="UniPathway" id="UPA00241">
    <property type="reaction ID" value="UER00355"/>
</dbReference>
<feature type="binding site" evidence="9">
    <location>
        <position position="98"/>
    </location>
    <ligand>
        <name>ATP</name>
        <dbReference type="ChEBI" id="CHEBI:30616"/>
    </ligand>
</feature>
<accession>A0A1T4N5C8</accession>
<evidence type="ECO:0000313" key="12">
    <source>
        <dbReference type="Proteomes" id="UP000243297"/>
    </source>
</evidence>
<organism evidence="11 12">
    <name type="scientific">Anaerorhabdus furcosa</name>
    <dbReference type="NCBI Taxonomy" id="118967"/>
    <lineage>
        <taxon>Bacteria</taxon>
        <taxon>Bacillati</taxon>
        <taxon>Bacillota</taxon>
        <taxon>Erysipelotrichia</taxon>
        <taxon>Erysipelotrichales</taxon>
        <taxon>Erysipelotrichaceae</taxon>
        <taxon>Anaerorhabdus</taxon>
    </lineage>
</organism>
<name>A0A1T4N5C8_9FIRM</name>
<evidence type="ECO:0000256" key="5">
    <source>
        <dbReference type="ARBA" id="ARBA00022840"/>
    </source>
</evidence>
<comment type="function">
    <text evidence="9">Reversibly transfers an adenylyl group from ATP to 4'-phosphopantetheine, yielding dephospho-CoA (dPCoA) and pyrophosphate.</text>
</comment>
<protein>
    <recommendedName>
        <fullName evidence="9">Phosphopantetheine adenylyltransferase</fullName>
        <ecNumber evidence="9">2.7.7.3</ecNumber>
    </recommendedName>
    <alternativeName>
        <fullName evidence="9">Dephospho-CoA pyrophosphorylase</fullName>
    </alternativeName>
    <alternativeName>
        <fullName evidence="9">Pantetheine-phosphate adenylyltransferase</fullName>
        <shortName evidence="9">PPAT</shortName>
    </alternativeName>
</protein>
<dbReference type="Proteomes" id="UP000243297">
    <property type="component" value="Unassembled WGS sequence"/>
</dbReference>
<dbReference type="NCBIfam" id="TIGR01510">
    <property type="entry name" value="coaD_prev_kdtB"/>
    <property type="match status" value="1"/>
</dbReference>